<dbReference type="KEGG" id="ppyr:116162914"/>
<evidence type="ECO:0000256" key="1">
    <source>
        <dbReference type="ARBA" id="ARBA00023157"/>
    </source>
</evidence>
<evidence type="ECO:0000256" key="3">
    <source>
        <dbReference type="SAM" id="SignalP"/>
    </source>
</evidence>
<feature type="chain" id="PRO_5013231433" description="Peptidase S1 domain-containing protein" evidence="3">
    <location>
        <begin position="27"/>
        <end position="314"/>
    </location>
</feature>
<dbReference type="InterPro" id="IPR001254">
    <property type="entry name" value="Trypsin_dom"/>
</dbReference>
<dbReference type="RefSeq" id="XP_031332540.1">
    <property type="nucleotide sequence ID" value="XM_031476680.1"/>
</dbReference>
<keyword evidence="1" id="KW-1015">Disulfide bond</keyword>
<name>A0A1Y1NCQ8_PHOPY</name>
<evidence type="ECO:0000256" key="2">
    <source>
        <dbReference type="ARBA" id="ARBA00024195"/>
    </source>
</evidence>
<dbReference type="SUPFAM" id="SSF50494">
    <property type="entry name" value="Trypsin-like serine proteases"/>
    <property type="match status" value="1"/>
</dbReference>
<dbReference type="GO" id="GO:0006508">
    <property type="term" value="P:proteolysis"/>
    <property type="evidence" value="ECO:0007669"/>
    <property type="project" value="InterPro"/>
</dbReference>
<dbReference type="GO" id="GO:0004252">
    <property type="term" value="F:serine-type endopeptidase activity"/>
    <property type="evidence" value="ECO:0007669"/>
    <property type="project" value="InterPro"/>
</dbReference>
<protein>
    <recommendedName>
        <fullName evidence="4">Peptidase S1 domain-containing protein</fullName>
    </recommendedName>
</protein>
<dbReference type="InterPro" id="IPR009003">
    <property type="entry name" value="Peptidase_S1_PA"/>
</dbReference>
<dbReference type="FunFam" id="2.40.10.10:FF:000068">
    <property type="entry name" value="transmembrane protease serine 2"/>
    <property type="match status" value="1"/>
</dbReference>
<sequence length="314" mass="35169">MQHTMHAKYVILVITFKILIPASMQCHLNRETVSTKHCIPGRRFYARLDHLLALSELFSKQSFSQAYAFPWIVQITAAYMGASTLCTGTLINDRYVITSKKCCKPPLRPEHLTIALGYTEYESNVIKVSPCYIRSPVTNIILHPDYDSSNVTQENDIALLKIEPVIYTKTIYPIKLPDVTDKYKPLSKYAMEMVGYVRKNATPNKSFTTITLKPSRSNKCISDVHNKNATSNIICADITEASFMTSCSITSGMPILIEKPIAALNLSVLAGVLSSPVEVTNQCRLHGREVIAVKIVEKLSWILENTRDANYCKG</sequence>
<dbReference type="OrthoDB" id="10012881at2759"/>
<proteinExistence type="inferred from homology"/>
<dbReference type="AlphaFoldDB" id="A0A1Y1NCQ8"/>
<organism evidence="5">
    <name type="scientific">Photinus pyralis</name>
    <name type="common">Common eastern firefly</name>
    <name type="synonym">Lampyris pyralis</name>
    <dbReference type="NCBI Taxonomy" id="7054"/>
    <lineage>
        <taxon>Eukaryota</taxon>
        <taxon>Metazoa</taxon>
        <taxon>Ecdysozoa</taxon>
        <taxon>Arthropoda</taxon>
        <taxon>Hexapoda</taxon>
        <taxon>Insecta</taxon>
        <taxon>Pterygota</taxon>
        <taxon>Neoptera</taxon>
        <taxon>Endopterygota</taxon>
        <taxon>Coleoptera</taxon>
        <taxon>Polyphaga</taxon>
        <taxon>Elateriformia</taxon>
        <taxon>Elateroidea</taxon>
        <taxon>Lampyridae</taxon>
        <taxon>Lampyrinae</taxon>
        <taxon>Photinus</taxon>
    </lineage>
</organism>
<dbReference type="InterPro" id="IPR051487">
    <property type="entry name" value="Ser/Thr_Proteases_Immune/Dev"/>
</dbReference>
<feature type="signal peptide" evidence="3">
    <location>
        <begin position="1"/>
        <end position="26"/>
    </location>
</feature>
<feature type="domain" description="Peptidase S1" evidence="4">
    <location>
        <begin position="57"/>
        <end position="307"/>
    </location>
</feature>
<dbReference type="InterPro" id="IPR043504">
    <property type="entry name" value="Peptidase_S1_PA_chymotrypsin"/>
</dbReference>
<dbReference type="PANTHER" id="PTHR24256">
    <property type="entry name" value="TRYPTASE-RELATED"/>
    <property type="match status" value="1"/>
</dbReference>
<keyword evidence="3" id="KW-0732">Signal</keyword>
<reference evidence="5" key="1">
    <citation type="journal article" date="2016" name="Sci. Rep.">
        <title>Molecular characterization of firefly nuptial gifts: a multi-omics approach sheds light on postcopulatory sexual selection.</title>
        <authorList>
            <person name="Al-Wathiqui N."/>
            <person name="Fallon T.R."/>
            <person name="South A."/>
            <person name="Weng J.K."/>
            <person name="Lewis S.M."/>
        </authorList>
    </citation>
    <scope>NUCLEOTIDE SEQUENCE</scope>
</reference>
<dbReference type="GeneID" id="116162914"/>
<dbReference type="PRINTS" id="PR00722">
    <property type="entry name" value="CHYMOTRYPSIN"/>
</dbReference>
<dbReference type="Pfam" id="PF00089">
    <property type="entry name" value="Trypsin"/>
    <property type="match status" value="1"/>
</dbReference>
<dbReference type="EMBL" id="GEZM01006554">
    <property type="protein sequence ID" value="JAV95724.1"/>
    <property type="molecule type" value="Transcribed_RNA"/>
</dbReference>
<evidence type="ECO:0000313" key="5">
    <source>
        <dbReference type="EMBL" id="JAV95724.1"/>
    </source>
</evidence>
<dbReference type="Gene3D" id="2.40.10.10">
    <property type="entry name" value="Trypsin-like serine proteases"/>
    <property type="match status" value="1"/>
</dbReference>
<comment type="similarity">
    <text evidence="2">Belongs to the peptidase S1 family. CLIP subfamily.</text>
</comment>
<dbReference type="SMART" id="SM00020">
    <property type="entry name" value="Tryp_SPc"/>
    <property type="match status" value="1"/>
</dbReference>
<accession>A0A1Y1NCQ8</accession>
<dbReference type="InterPro" id="IPR001314">
    <property type="entry name" value="Peptidase_S1A"/>
</dbReference>
<evidence type="ECO:0000259" key="4">
    <source>
        <dbReference type="PROSITE" id="PS50240"/>
    </source>
</evidence>
<dbReference type="PROSITE" id="PS50240">
    <property type="entry name" value="TRYPSIN_DOM"/>
    <property type="match status" value="1"/>
</dbReference>